<evidence type="ECO:0000313" key="17">
    <source>
        <dbReference type="Proteomes" id="UP000155591"/>
    </source>
</evidence>
<proteinExistence type="inferred from homology"/>
<evidence type="ECO:0000256" key="13">
    <source>
        <dbReference type="ARBA" id="ARBA00023157"/>
    </source>
</evidence>
<evidence type="ECO:0000256" key="9">
    <source>
        <dbReference type="ARBA" id="ARBA00022828"/>
    </source>
</evidence>
<dbReference type="Pfam" id="PF00718">
    <property type="entry name" value="Polyoma_coat"/>
    <property type="match status" value="1"/>
</dbReference>
<dbReference type="EMBL" id="KP768176">
    <property type="protein sequence ID" value="AJZ72668.1"/>
    <property type="molecule type" value="Genomic_DNA"/>
</dbReference>
<keyword evidence="11" id="KW-1164">Virus endocytosis by host</keyword>
<name>A0A0E3JE56_9POLY</name>
<dbReference type="Gene3D" id="2.60.175.10">
    <property type="entry name" value="Capsid protein VP1,Polyomavirus"/>
    <property type="match status" value="1"/>
</dbReference>
<evidence type="ECO:0000256" key="2">
    <source>
        <dbReference type="ARBA" id="ARBA00004328"/>
    </source>
</evidence>
<evidence type="ECO:0000256" key="12">
    <source>
        <dbReference type="ARBA" id="ARBA00022921"/>
    </source>
</evidence>
<dbReference type="GO" id="GO:0019062">
    <property type="term" value="P:virion attachment to host cell"/>
    <property type="evidence" value="ECO:0007669"/>
    <property type="project" value="UniProtKB-KW"/>
</dbReference>
<evidence type="ECO:0000256" key="7">
    <source>
        <dbReference type="ARBA" id="ARBA00022595"/>
    </source>
</evidence>
<keyword evidence="13" id="KW-1015">Disulfide bond</keyword>
<evidence type="ECO:0000256" key="3">
    <source>
        <dbReference type="ARBA" id="ARBA00006893"/>
    </source>
</evidence>
<comment type="similarity">
    <text evidence="3">Belongs to the polyomaviruses coat protein VP1 family.</text>
</comment>
<keyword evidence="6" id="KW-0945">Host-virus interaction</keyword>
<evidence type="ECO:0000256" key="4">
    <source>
        <dbReference type="ARBA" id="ARBA00022561"/>
    </source>
</evidence>
<evidence type="ECO:0000256" key="14">
    <source>
        <dbReference type="ARBA" id="ARBA00023296"/>
    </source>
</evidence>
<dbReference type="GO" id="GO:0075509">
    <property type="term" value="P:endocytosis involved in viral entry into host cell"/>
    <property type="evidence" value="ECO:0007669"/>
    <property type="project" value="UniProtKB-KW"/>
</dbReference>
<protein>
    <submittedName>
        <fullName evidence="16">VP1</fullName>
    </submittedName>
</protein>
<keyword evidence="7" id="KW-1162">Viral penetration into host cytoplasm</keyword>
<dbReference type="GO" id="GO:0042025">
    <property type="term" value="C:host cell nucleus"/>
    <property type="evidence" value="ECO:0007669"/>
    <property type="project" value="UniProtKB-SubCell"/>
</dbReference>
<keyword evidence="5" id="KW-1048">Host nucleus</keyword>
<keyword evidence="4" id="KW-0167">Capsid protein</keyword>
<evidence type="ECO:0000256" key="1">
    <source>
        <dbReference type="ARBA" id="ARBA00004147"/>
    </source>
</evidence>
<dbReference type="GeneID" id="24252203"/>
<evidence type="ECO:0000256" key="5">
    <source>
        <dbReference type="ARBA" id="ARBA00022562"/>
    </source>
</evidence>
<dbReference type="InterPro" id="IPR011222">
    <property type="entry name" value="dsDNA_vir_gr_I_capsid"/>
</dbReference>
<dbReference type="InterPro" id="IPR036931">
    <property type="entry name" value="Polyomavir_VP1_sf"/>
</dbReference>
<dbReference type="KEGG" id="vg:24252203"/>
<feature type="region of interest" description="Disordered" evidence="15">
    <location>
        <begin position="275"/>
        <end position="324"/>
    </location>
</feature>
<reference evidence="16 17" key="1">
    <citation type="submission" date="2015-02" db="EMBL/GenBank/DDBJ databases">
        <title>Discovery of a polyomaviruses in Trematomus pennellii from the Ross Sea.</title>
        <authorList>
            <person name="Farkas K."/>
            <person name="Buck C.B."/>
            <person name="Austin C."/>
            <person name="Kraberger S."/>
            <person name="Davison W."/>
            <person name="Varsani A."/>
        </authorList>
    </citation>
    <scope>NUCLEOTIDE SEQUENCE [LARGE SCALE GENOMIC DNA]</scope>
    <source>
        <strain evidence="16">PES6</strain>
    </source>
</reference>
<comment type="subcellular location">
    <subcellularLocation>
        <location evidence="1">Host nucleus</location>
    </subcellularLocation>
    <subcellularLocation>
        <location evidence="2">Virion</location>
    </subcellularLocation>
</comment>
<dbReference type="Proteomes" id="UP000155591">
    <property type="component" value="Segment"/>
</dbReference>
<keyword evidence="17" id="KW-1185">Reference proteome</keyword>
<evidence type="ECO:0000256" key="8">
    <source>
        <dbReference type="ARBA" id="ARBA00022804"/>
    </source>
</evidence>
<dbReference type="GO" id="GO:0039620">
    <property type="term" value="C:T=7 icosahedral viral capsid"/>
    <property type="evidence" value="ECO:0007669"/>
    <property type="project" value="UniProtKB-KW"/>
</dbReference>
<dbReference type="SUPFAM" id="SSF88648">
    <property type="entry name" value="Group I dsDNA viruses"/>
    <property type="match status" value="1"/>
</dbReference>
<keyword evidence="14" id="KW-1160">Virus entry into host cell</keyword>
<evidence type="ECO:0000313" key="16">
    <source>
        <dbReference type="EMBL" id="AJZ72668.1"/>
    </source>
</evidence>
<evidence type="ECO:0000256" key="6">
    <source>
        <dbReference type="ARBA" id="ARBA00022581"/>
    </source>
</evidence>
<keyword evidence="9" id="KW-1145">T=7 icosahedral capsid protein</keyword>
<organism evidence="16 17">
    <name type="scientific">Thetapolyomavirus trepennellii</name>
    <dbReference type="NCBI Taxonomy" id="2170103"/>
    <lineage>
        <taxon>Viruses</taxon>
        <taxon>Monodnaviria</taxon>
        <taxon>Shotokuvirae</taxon>
        <taxon>Cossaviricota</taxon>
        <taxon>Papovaviricetes</taxon>
        <taxon>Sepolyvirales</taxon>
        <taxon>Polyomaviridae</taxon>
        <taxon>Thetapolyomavirus</taxon>
    </lineage>
</organism>
<keyword evidence="10" id="KW-0946">Virion</keyword>
<keyword evidence="12" id="KW-0426">Late protein</keyword>
<sequence>MPRIKGGYEVLNVVSGGPEVELIVDAFLGPPSYMPGGSMEARWLTSAIPLNKIPVQATGDKIKIWELVKASTGLFQTQPQDVTLMDASQPYNGPQSSQWAASGLPASGFPSAATGKPPFDNTIEPQPLLQDNQMFGQLFQFNPWMDNAKYYVNKQLGSGSAIVGDSNSTVVLMADEDGFGVMCPTGFCYLSSLDYVSKLMKKDTAHDDAWYQQYQLPRYFKLYLRQRWVKSPVVMMDLFQQMLNSEVQGYNGLTSNVEQATLSWGEVARGPEGMLNNSGISSAPGHDYSSSSSMETTRHSSVMPPRVAKLNPHIPQGATMTMNK</sequence>
<evidence type="ECO:0000256" key="15">
    <source>
        <dbReference type="SAM" id="MobiDB-lite"/>
    </source>
</evidence>
<keyword evidence="8" id="KW-1161">Viral attachment to host cell</keyword>
<evidence type="ECO:0000256" key="11">
    <source>
        <dbReference type="ARBA" id="ARBA00022890"/>
    </source>
</evidence>
<accession>A0A0E3JE56</accession>
<dbReference type="RefSeq" id="YP_009134737.1">
    <property type="nucleotide sequence ID" value="NC_026944.1"/>
</dbReference>
<dbReference type="GO" id="GO:0005198">
    <property type="term" value="F:structural molecule activity"/>
    <property type="evidence" value="ECO:0007669"/>
    <property type="project" value="InterPro"/>
</dbReference>
<dbReference type="InterPro" id="IPR000662">
    <property type="entry name" value="Capsid_VP1_Polyomavir"/>
</dbReference>
<evidence type="ECO:0000256" key="10">
    <source>
        <dbReference type="ARBA" id="ARBA00022844"/>
    </source>
</evidence>